<keyword evidence="7" id="KW-1185">Reference proteome</keyword>
<dbReference type="InterPro" id="IPR013740">
    <property type="entry name" value="Redoxin"/>
</dbReference>
<evidence type="ECO:0000256" key="4">
    <source>
        <dbReference type="ARBA" id="ARBA00023284"/>
    </source>
</evidence>
<protein>
    <submittedName>
        <fullName evidence="6">TlpA family protein disulfide reductase</fullName>
    </submittedName>
</protein>
<dbReference type="PANTHER" id="PTHR42852:SF6">
    <property type="entry name" value="THIOL:DISULFIDE INTERCHANGE PROTEIN DSBE"/>
    <property type="match status" value="1"/>
</dbReference>
<organism evidence="6 7">
    <name type="scientific">Polaribacter cellanae</name>
    <dbReference type="NCBI Taxonomy" id="2818493"/>
    <lineage>
        <taxon>Bacteria</taxon>
        <taxon>Pseudomonadati</taxon>
        <taxon>Bacteroidota</taxon>
        <taxon>Flavobacteriia</taxon>
        <taxon>Flavobacteriales</taxon>
        <taxon>Flavobacteriaceae</taxon>
    </lineage>
</organism>
<dbReference type="AlphaFoldDB" id="A0A975H8G9"/>
<evidence type="ECO:0000256" key="1">
    <source>
        <dbReference type="ARBA" id="ARBA00004196"/>
    </source>
</evidence>
<keyword evidence="2" id="KW-0201">Cytochrome c-type biogenesis</keyword>
<evidence type="ECO:0000313" key="6">
    <source>
        <dbReference type="EMBL" id="QTE21585.1"/>
    </source>
</evidence>
<evidence type="ECO:0000259" key="5">
    <source>
        <dbReference type="Pfam" id="PF08534"/>
    </source>
</evidence>
<proteinExistence type="predicted"/>
<dbReference type="CDD" id="cd02966">
    <property type="entry name" value="TlpA_like_family"/>
    <property type="match status" value="1"/>
</dbReference>
<evidence type="ECO:0000256" key="3">
    <source>
        <dbReference type="ARBA" id="ARBA00023157"/>
    </source>
</evidence>
<comment type="subcellular location">
    <subcellularLocation>
        <location evidence="1">Cell envelope</location>
    </subcellularLocation>
</comment>
<dbReference type="Proteomes" id="UP000663920">
    <property type="component" value="Chromosome"/>
</dbReference>
<keyword evidence="3" id="KW-1015">Disulfide bond</keyword>
<dbReference type="InterPro" id="IPR036249">
    <property type="entry name" value="Thioredoxin-like_sf"/>
</dbReference>
<sequence>MTNGKMVNLSDYKGKVVLLNFWATWCSPCLMEFN</sequence>
<feature type="domain" description="Redoxin" evidence="5">
    <location>
        <begin position="2"/>
        <end position="32"/>
    </location>
</feature>
<name>A0A975H8G9_9FLAO</name>
<dbReference type="Pfam" id="PF08534">
    <property type="entry name" value="Redoxin"/>
    <property type="match status" value="1"/>
</dbReference>
<dbReference type="GO" id="GO:0030313">
    <property type="term" value="C:cell envelope"/>
    <property type="evidence" value="ECO:0007669"/>
    <property type="project" value="UniProtKB-SubCell"/>
</dbReference>
<dbReference type="GO" id="GO:0017004">
    <property type="term" value="P:cytochrome complex assembly"/>
    <property type="evidence" value="ECO:0007669"/>
    <property type="project" value="UniProtKB-KW"/>
</dbReference>
<dbReference type="SUPFAM" id="SSF52833">
    <property type="entry name" value="Thioredoxin-like"/>
    <property type="match status" value="1"/>
</dbReference>
<dbReference type="EMBL" id="CP071869">
    <property type="protein sequence ID" value="QTE21585.1"/>
    <property type="molecule type" value="Genomic_DNA"/>
</dbReference>
<dbReference type="KEGG" id="pcea:J3359_12225"/>
<evidence type="ECO:0000256" key="2">
    <source>
        <dbReference type="ARBA" id="ARBA00022748"/>
    </source>
</evidence>
<dbReference type="GO" id="GO:0016491">
    <property type="term" value="F:oxidoreductase activity"/>
    <property type="evidence" value="ECO:0007669"/>
    <property type="project" value="InterPro"/>
</dbReference>
<accession>A0A975H8G9</accession>
<evidence type="ECO:0000313" key="7">
    <source>
        <dbReference type="Proteomes" id="UP000663920"/>
    </source>
</evidence>
<dbReference type="InterPro" id="IPR050553">
    <property type="entry name" value="Thioredoxin_ResA/DsbE_sf"/>
</dbReference>
<reference evidence="6 7" key="1">
    <citation type="submission" date="2021-03" db="EMBL/GenBank/DDBJ databases">
        <title>Complete genome of Polaribacter_sp.SM13.</title>
        <authorList>
            <person name="Jeong S.W."/>
            <person name="Bae J.W."/>
        </authorList>
    </citation>
    <scope>NUCLEOTIDE SEQUENCE [LARGE SCALE GENOMIC DNA]</scope>
    <source>
        <strain evidence="6 7">SM13</strain>
    </source>
</reference>
<gene>
    <name evidence="6" type="ORF">J3359_12225</name>
</gene>
<dbReference type="PANTHER" id="PTHR42852">
    <property type="entry name" value="THIOL:DISULFIDE INTERCHANGE PROTEIN DSBE"/>
    <property type="match status" value="1"/>
</dbReference>
<keyword evidence="4" id="KW-0676">Redox-active center</keyword>
<dbReference type="Gene3D" id="3.40.30.10">
    <property type="entry name" value="Glutaredoxin"/>
    <property type="match status" value="1"/>
</dbReference>